<dbReference type="AlphaFoldDB" id="A0A8D8I9P8"/>
<dbReference type="PANTHER" id="PTHR12097">
    <property type="entry name" value="SPLICING FACTOR 3B, SUBUNIT 1-RELATED"/>
    <property type="match status" value="1"/>
</dbReference>
<accession>A0A8D8I9P8</accession>
<feature type="region of interest" description="Disordered" evidence="1">
    <location>
        <begin position="64"/>
        <end position="175"/>
    </location>
</feature>
<evidence type="ECO:0000256" key="1">
    <source>
        <dbReference type="SAM" id="MobiDB-lite"/>
    </source>
</evidence>
<sequence>MENIPRTHEDIEAQIRDIQSKKKEISAEAAKDKGVGLLESGYYDADLYDGAAGKGKYEGYVTSIAPNDDVDDDEDDGMPMGRGGDGGAGGGGRNRAPGYTAPAALLNDVAQPDADFDPFADRRRPTVGEKEDEYRQKRRRLVISPERADPFADDPASQLVFQERTQQPSQRKLRL</sequence>
<dbReference type="InterPro" id="IPR038737">
    <property type="entry name" value="SF3b_su1-like"/>
</dbReference>
<protein>
    <submittedName>
        <fullName evidence="2">Splicing factor 3B subunit 1</fullName>
    </submittedName>
</protein>
<feature type="compositionally biased region" description="Gly residues" evidence="1">
    <location>
        <begin position="80"/>
        <end position="93"/>
    </location>
</feature>
<dbReference type="EMBL" id="HBUE01345632">
    <property type="protein sequence ID" value="CAG6600479.1"/>
    <property type="molecule type" value="Transcribed_RNA"/>
</dbReference>
<feature type="compositionally biased region" description="Acidic residues" evidence="1">
    <location>
        <begin position="68"/>
        <end position="77"/>
    </location>
</feature>
<name>A0A8D8I9P8_CULPI</name>
<dbReference type="GO" id="GO:0003729">
    <property type="term" value="F:mRNA binding"/>
    <property type="evidence" value="ECO:0007669"/>
    <property type="project" value="InterPro"/>
</dbReference>
<dbReference type="EMBL" id="HBUE01238661">
    <property type="protein sequence ID" value="CAG6548261.1"/>
    <property type="molecule type" value="Transcribed_RNA"/>
</dbReference>
<feature type="compositionally biased region" description="Basic and acidic residues" evidence="1">
    <location>
        <begin position="119"/>
        <end position="135"/>
    </location>
</feature>
<evidence type="ECO:0000313" key="2">
    <source>
        <dbReference type="EMBL" id="CAG6548261.1"/>
    </source>
</evidence>
<proteinExistence type="predicted"/>
<feature type="compositionally biased region" description="Polar residues" evidence="1">
    <location>
        <begin position="159"/>
        <end position="175"/>
    </location>
</feature>
<organism evidence="2">
    <name type="scientific">Culex pipiens</name>
    <name type="common">House mosquito</name>
    <dbReference type="NCBI Taxonomy" id="7175"/>
    <lineage>
        <taxon>Eukaryota</taxon>
        <taxon>Metazoa</taxon>
        <taxon>Ecdysozoa</taxon>
        <taxon>Arthropoda</taxon>
        <taxon>Hexapoda</taxon>
        <taxon>Insecta</taxon>
        <taxon>Pterygota</taxon>
        <taxon>Neoptera</taxon>
        <taxon>Endopterygota</taxon>
        <taxon>Diptera</taxon>
        <taxon>Nematocera</taxon>
        <taxon>Culicoidea</taxon>
        <taxon>Culicidae</taxon>
        <taxon>Culicinae</taxon>
        <taxon>Culicini</taxon>
        <taxon>Culex</taxon>
        <taxon>Culex</taxon>
    </lineage>
</organism>
<reference evidence="2" key="1">
    <citation type="submission" date="2021-05" db="EMBL/GenBank/DDBJ databases">
        <authorList>
            <person name="Alioto T."/>
            <person name="Alioto T."/>
            <person name="Gomez Garrido J."/>
        </authorList>
    </citation>
    <scope>NUCLEOTIDE SEQUENCE</scope>
</reference>
<dbReference type="GO" id="GO:0000245">
    <property type="term" value="P:spliceosomal complex assembly"/>
    <property type="evidence" value="ECO:0007669"/>
    <property type="project" value="InterPro"/>
</dbReference>